<gene>
    <name evidence="1" type="primary">dptF</name>
    <name evidence="1" type="ORF">P5S46_08350</name>
</gene>
<evidence type="ECO:0000313" key="2">
    <source>
        <dbReference type="Proteomes" id="UP001218423"/>
    </source>
</evidence>
<dbReference type="RefSeq" id="WP_277856943.1">
    <property type="nucleotide sequence ID" value="NZ_CP120942.1"/>
</dbReference>
<dbReference type="EMBL" id="CP120942">
    <property type="protein sequence ID" value="WFF99569.1"/>
    <property type="molecule type" value="Genomic_DNA"/>
</dbReference>
<dbReference type="NCBIfam" id="TIGR03238">
    <property type="entry name" value="dnd_assoc_3"/>
    <property type="match status" value="1"/>
</dbReference>
<dbReference type="Proteomes" id="UP001218423">
    <property type="component" value="Chromosome"/>
</dbReference>
<organism evidence="1 2">
    <name type="scientific">Aeromonas caviae</name>
    <name type="common">Aeromonas punctata</name>
    <dbReference type="NCBI Taxonomy" id="648"/>
    <lineage>
        <taxon>Bacteria</taxon>
        <taxon>Pseudomonadati</taxon>
        <taxon>Pseudomonadota</taxon>
        <taxon>Gammaproteobacteria</taxon>
        <taxon>Aeromonadales</taxon>
        <taxon>Aeromonadaceae</taxon>
        <taxon>Aeromonas</taxon>
    </lineage>
</organism>
<dbReference type="InterPro" id="IPR017647">
    <property type="entry name" value="Dnd_assoc_3"/>
</dbReference>
<dbReference type="REBASE" id="702958">
    <property type="entry name" value="Aca1520DptFP"/>
</dbReference>
<reference evidence="1" key="1">
    <citation type="submission" date="2023-03" db="EMBL/GenBank/DDBJ databases">
        <title>Aeromonas caviae strain AC1520.</title>
        <authorList>
            <person name="Xie T."/>
            <person name="Zhang Q."/>
            <person name="Deng J."/>
            <person name="Li X."/>
        </authorList>
    </citation>
    <scope>NUCLEOTIDE SEQUENCE</scope>
    <source>
        <strain evidence="1">AC1520</strain>
    </source>
</reference>
<evidence type="ECO:0000313" key="1">
    <source>
        <dbReference type="EMBL" id="WFF99569.1"/>
    </source>
</evidence>
<protein>
    <submittedName>
        <fullName evidence="1">DNA phosphorothioation-dependent restriction protein DptF</fullName>
    </submittedName>
</protein>
<sequence>MIQYVTILPIWKWQGYTVSSIPLRKALGVLAKSSSFSVKTTTQRQRDLFDDLKDYLYVTPEIEHDFEKCLRALLPGECVFLCGSSGDGKSEILSRSYDQYKNRYTFHLDATHSFSPHQSAIDALNELFDRAGDGAQPLVVGINIGMLANFAKEGAERHSELRGVIERFLDSGERTQGAYHFLDFESYPKFRFNDDAGSYSSFMRQLLKRLTQPTDDNLFHAIALADEQRQRDMRLIANFRLLANEHVQEIIITTLFKTRLIKDQFITTRALLDLLHQLLVGEHYLFDNLFLAKDSELSLRLADFDPALIHTQAVDQFVLRYELNLPDEALEAFMDELAKLGIIFNEPRDNAGQAASLLRLFYLLKDCELGNNYHHQFKVDFEEQVLEHYATVWLQHSQYLGEGGSQLALRNFYVKALIPAIFVYANRNAPELSKRELSLGQFGQCHVAAPIELKADYSAIQRQHVEKHDHFSAYLKVDEQPLAPMAINLNLFELICKLNNGYRPNKYDKNAIVLLDEMVEQIRAVAKKSSVLHYYEGDQHYRLGLDDGMITVEGTR</sequence>
<name>A0AAJ5ZBM8_AERCA</name>
<proteinExistence type="predicted"/>
<dbReference type="AlphaFoldDB" id="A0AAJ5ZBM8"/>
<accession>A0AAJ5ZBM8</accession>